<dbReference type="GO" id="GO:0003690">
    <property type="term" value="F:double-stranded DNA binding"/>
    <property type="evidence" value="ECO:0007669"/>
    <property type="project" value="UniProtKB-UniRule"/>
</dbReference>
<organism evidence="5 6">
    <name type="scientific">Teichococcus deserti</name>
    <dbReference type="NCBI Taxonomy" id="1817963"/>
    <lineage>
        <taxon>Bacteria</taxon>
        <taxon>Pseudomonadati</taxon>
        <taxon>Pseudomonadota</taxon>
        <taxon>Alphaproteobacteria</taxon>
        <taxon>Acetobacterales</taxon>
        <taxon>Roseomonadaceae</taxon>
        <taxon>Roseomonas</taxon>
    </lineage>
</organism>
<dbReference type="AlphaFoldDB" id="A0A1V2GTS4"/>
<dbReference type="NCBIfam" id="TIGR02772">
    <property type="entry name" value="Ku_bact"/>
    <property type="match status" value="1"/>
</dbReference>
<dbReference type="OrthoDB" id="9780854at2"/>
<dbReference type="PIRSF" id="PIRSF006493">
    <property type="entry name" value="Prok_Ku"/>
    <property type="match status" value="1"/>
</dbReference>
<dbReference type="PANTHER" id="PTHR41251:SF1">
    <property type="entry name" value="NON-HOMOLOGOUS END JOINING PROTEIN KU"/>
    <property type="match status" value="1"/>
</dbReference>
<evidence type="ECO:0000259" key="4">
    <source>
        <dbReference type="SMART" id="SM00559"/>
    </source>
</evidence>
<name>A0A1V2GTS4_9PROT</name>
<proteinExistence type="inferred from homology"/>
<dbReference type="Proteomes" id="UP000188879">
    <property type="component" value="Unassembled WGS sequence"/>
</dbReference>
<protein>
    <recommendedName>
        <fullName evidence="2">Non-homologous end joining protein Ku</fullName>
    </recommendedName>
</protein>
<keyword evidence="2" id="KW-0234">DNA repair</keyword>
<dbReference type="EMBL" id="MLCO01000460">
    <property type="protein sequence ID" value="ONG43849.1"/>
    <property type="molecule type" value="Genomic_DNA"/>
</dbReference>
<feature type="domain" description="Ku" evidence="4">
    <location>
        <begin position="56"/>
        <end position="186"/>
    </location>
</feature>
<dbReference type="PANTHER" id="PTHR41251">
    <property type="entry name" value="NON-HOMOLOGOUS END JOINING PROTEIN KU"/>
    <property type="match status" value="1"/>
</dbReference>
<keyword evidence="2" id="KW-0233">DNA recombination</keyword>
<dbReference type="InterPro" id="IPR006164">
    <property type="entry name" value="DNA_bd_Ku70/Ku80"/>
</dbReference>
<evidence type="ECO:0000256" key="1">
    <source>
        <dbReference type="ARBA" id="ARBA00023125"/>
    </source>
</evidence>
<keyword evidence="1 2" id="KW-0238">DNA-binding</keyword>
<dbReference type="GO" id="GO:0006303">
    <property type="term" value="P:double-strand break repair via nonhomologous end joining"/>
    <property type="evidence" value="ECO:0007669"/>
    <property type="project" value="UniProtKB-UniRule"/>
</dbReference>
<evidence type="ECO:0000313" key="5">
    <source>
        <dbReference type="EMBL" id="ONG43849.1"/>
    </source>
</evidence>
<dbReference type="SUPFAM" id="SSF100939">
    <property type="entry name" value="SPOC domain-like"/>
    <property type="match status" value="1"/>
</dbReference>
<dbReference type="Gene3D" id="2.40.290.10">
    <property type="match status" value="1"/>
</dbReference>
<keyword evidence="2" id="KW-0227">DNA damage</keyword>
<dbReference type="GO" id="GO:0006310">
    <property type="term" value="P:DNA recombination"/>
    <property type="evidence" value="ECO:0007669"/>
    <property type="project" value="UniProtKB-KW"/>
</dbReference>
<comment type="subunit">
    <text evidence="2">Homodimer. Interacts with LigD.</text>
</comment>
<dbReference type="InterPro" id="IPR016194">
    <property type="entry name" value="SPOC-like_C_dom_sf"/>
</dbReference>
<dbReference type="HAMAP" id="MF_01875">
    <property type="entry name" value="Prokaryotic_Ku"/>
    <property type="match status" value="1"/>
</dbReference>
<feature type="compositionally biased region" description="Low complexity" evidence="3">
    <location>
        <begin position="306"/>
        <end position="322"/>
    </location>
</feature>
<evidence type="ECO:0000256" key="3">
    <source>
        <dbReference type="SAM" id="MobiDB-lite"/>
    </source>
</evidence>
<dbReference type="Pfam" id="PF02735">
    <property type="entry name" value="Ku"/>
    <property type="match status" value="1"/>
</dbReference>
<comment type="similarity">
    <text evidence="2">Belongs to the prokaryotic Ku family.</text>
</comment>
<dbReference type="RefSeq" id="WP_076960583.1">
    <property type="nucleotide sequence ID" value="NZ_MLCO01000460.1"/>
</dbReference>
<dbReference type="InterPro" id="IPR009187">
    <property type="entry name" value="Prok_Ku"/>
</dbReference>
<gene>
    <name evidence="2" type="primary">ku</name>
    <name evidence="5" type="ORF">BKE38_28620</name>
</gene>
<reference evidence="5 6" key="1">
    <citation type="submission" date="2016-10" db="EMBL/GenBank/DDBJ databases">
        <title>Draft Genome sequence of Roseomonas sp. strain M3.</title>
        <authorList>
            <person name="Subhash Y."/>
            <person name="Lee S."/>
        </authorList>
    </citation>
    <scope>NUCLEOTIDE SEQUENCE [LARGE SCALE GENOMIC DNA]</scope>
    <source>
        <strain evidence="5 6">M3</strain>
    </source>
</reference>
<comment type="caution">
    <text evidence="5">The sequence shown here is derived from an EMBL/GenBank/DDBJ whole genome shotgun (WGS) entry which is preliminary data.</text>
</comment>
<evidence type="ECO:0000313" key="6">
    <source>
        <dbReference type="Proteomes" id="UP000188879"/>
    </source>
</evidence>
<accession>A0A1V2GTS4</accession>
<evidence type="ECO:0000256" key="2">
    <source>
        <dbReference type="HAMAP-Rule" id="MF_01875"/>
    </source>
</evidence>
<comment type="function">
    <text evidence="2">With LigD forms a non-homologous end joining (NHEJ) DNA repair enzyme, which repairs dsDNA breaks with reduced fidelity. Binds linear dsDNA with 5'- and 3'- overhangs but not closed circular dsDNA nor ssDNA. Recruits and stimulates the ligase activity of LigD.</text>
</comment>
<keyword evidence="6" id="KW-1185">Reference proteome</keyword>
<feature type="region of interest" description="Disordered" evidence="3">
    <location>
        <begin position="257"/>
        <end position="322"/>
    </location>
</feature>
<dbReference type="SMART" id="SM00559">
    <property type="entry name" value="Ku78"/>
    <property type="match status" value="1"/>
</dbReference>
<sequence length="322" mass="34677">MSDRRPVWRGTLRLALVSCPVALLPARHERNNLHFHLINPKTGNRVRMQPVDAGTDRAVERGDLVRGYERDKGEYVLLGEEDFDAVRVETSRNLVVQKCVPAAAIGPLHYDSGYYLVPDGKDEAEVYAVLRQALAESGLVALSRLVLFRRERAVALRAEGPGILLQTLFEEGDLHAADDAFSDIPATKPDRALVKLARQIVEEKQGDYDPADAEDRYEARLRAVIAAKAEGQEPEPEPEEARDDNVIDLMTALRRSLKGGGKAAPARAPGKAADKTGGKTGGKTAARSASGKTAGSKPAADKTKAKPAGKAAKPAPKAAKRA</sequence>